<feature type="transmembrane region" description="Helical" evidence="2">
    <location>
        <begin position="88"/>
        <end position="110"/>
    </location>
</feature>
<reference evidence="3 4" key="1">
    <citation type="journal article" date="2023" name="Int. J. Syst. Evol. Microbiol.">
        <title>Arthrobacter vasquezii sp. nov., isolated from a soil sample from Union Glacier, Antarctica.</title>
        <authorList>
            <person name="Valenzuela-Ibaceta F."/>
            <person name="Carrasco V."/>
            <person name="Lagos-Moraga S."/>
            <person name="Dietz-Vargas C."/>
            <person name="Navarro C.A."/>
            <person name="Perez-Donoso J.M."/>
        </authorList>
    </citation>
    <scope>NUCLEOTIDE SEQUENCE [LARGE SCALE GENOMIC DNA]</scope>
    <source>
        <strain evidence="3 4">EH-1B-1</strain>
    </source>
</reference>
<evidence type="ECO:0000313" key="4">
    <source>
        <dbReference type="Proteomes" id="UP001220456"/>
    </source>
</evidence>
<accession>A0ABT6D026</accession>
<dbReference type="RefSeq" id="WP_277359891.1">
    <property type="nucleotide sequence ID" value="NZ_JAROKN010000102.1"/>
</dbReference>
<keyword evidence="2" id="KW-0472">Membrane</keyword>
<feature type="region of interest" description="Disordered" evidence="1">
    <location>
        <begin position="1"/>
        <end position="20"/>
    </location>
</feature>
<evidence type="ECO:0000256" key="2">
    <source>
        <dbReference type="SAM" id="Phobius"/>
    </source>
</evidence>
<keyword evidence="2" id="KW-1133">Transmembrane helix</keyword>
<feature type="transmembrane region" description="Helical" evidence="2">
    <location>
        <begin position="122"/>
        <end position="145"/>
    </location>
</feature>
<keyword evidence="2" id="KW-0812">Transmembrane</keyword>
<evidence type="ECO:0000313" key="3">
    <source>
        <dbReference type="EMBL" id="MDF9279594.1"/>
    </source>
</evidence>
<keyword evidence="4" id="KW-1185">Reference proteome</keyword>
<name>A0ABT6D026_9MICC</name>
<dbReference type="EMBL" id="JAROKN010000102">
    <property type="protein sequence ID" value="MDF9279594.1"/>
    <property type="molecule type" value="Genomic_DNA"/>
</dbReference>
<feature type="transmembrane region" description="Helical" evidence="2">
    <location>
        <begin position="29"/>
        <end position="47"/>
    </location>
</feature>
<organism evidence="3 4">
    <name type="scientific">Arthrobacter vasquezii</name>
    <dbReference type="NCBI Taxonomy" id="2977629"/>
    <lineage>
        <taxon>Bacteria</taxon>
        <taxon>Bacillati</taxon>
        <taxon>Actinomycetota</taxon>
        <taxon>Actinomycetes</taxon>
        <taxon>Micrococcales</taxon>
        <taxon>Micrococcaceae</taxon>
        <taxon>Arthrobacter</taxon>
    </lineage>
</organism>
<proteinExistence type="predicted"/>
<dbReference type="Proteomes" id="UP001220456">
    <property type="component" value="Unassembled WGS sequence"/>
</dbReference>
<evidence type="ECO:0000256" key="1">
    <source>
        <dbReference type="SAM" id="MobiDB-lite"/>
    </source>
</evidence>
<protein>
    <submittedName>
        <fullName evidence="3">Uncharacterized protein</fullName>
    </submittedName>
</protein>
<sequence>MDDERDTGVPSAITRPATRRRHVSSGPEAVVLAVWAVFGGLFMAMFFHTGVDLVNGTSAVVVYGGLVLLAILFVFVRSRTRTVRPRHFTLIEGLSALWFGVGGGITYQILSPVGSETGGVPLSTAILASIVLALPLLGCSLWLAVRGR</sequence>
<gene>
    <name evidence="3" type="ORF">P4U43_17570</name>
</gene>
<feature type="transmembrane region" description="Helical" evidence="2">
    <location>
        <begin position="53"/>
        <end position="76"/>
    </location>
</feature>
<comment type="caution">
    <text evidence="3">The sequence shown here is derived from an EMBL/GenBank/DDBJ whole genome shotgun (WGS) entry which is preliminary data.</text>
</comment>